<keyword evidence="7" id="KW-0812">Transmembrane</keyword>
<dbReference type="Gene3D" id="3.20.20.150">
    <property type="entry name" value="Divalent-metal-dependent TIM barrel enzymes"/>
    <property type="match status" value="1"/>
</dbReference>
<accession>H2EAA5</accession>
<dbReference type="GO" id="GO:0004519">
    <property type="term" value="F:endonuclease activity"/>
    <property type="evidence" value="ECO:0007669"/>
    <property type="project" value="UniProtKB-KW"/>
</dbReference>
<dbReference type="GO" id="GO:0016787">
    <property type="term" value="F:hydrolase activity"/>
    <property type="evidence" value="ECO:0007669"/>
    <property type="project" value="UniProtKB-KW"/>
</dbReference>
<keyword evidence="4" id="KW-0228">DNA excision</keyword>
<keyword evidence="7" id="KW-0472">Membrane</keyword>
<dbReference type="InterPro" id="IPR036237">
    <property type="entry name" value="Xyl_isomerase-like_sf"/>
</dbReference>
<dbReference type="Pfam" id="PF03851">
    <property type="entry name" value="UvdE"/>
    <property type="match status" value="1"/>
</dbReference>
<dbReference type="NCBIfam" id="TIGR00629">
    <property type="entry name" value="uvde"/>
    <property type="match status" value="1"/>
</dbReference>
<dbReference type="SUPFAM" id="SSF51658">
    <property type="entry name" value="Xylose isomerase-like"/>
    <property type="match status" value="1"/>
</dbReference>
<keyword evidence="1" id="KW-0540">Nuclease</keyword>
<keyword evidence="5" id="KW-0378">Hydrolase</keyword>
<evidence type="ECO:0000313" key="8">
    <source>
        <dbReference type="EMBL" id="AEX61328.1"/>
    </source>
</evidence>
<dbReference type="GO" id="GO:0006289">
    <property type="term" value="P:nucleotide-excision repair"/>
    <property type="evidence" value="ECO:0007669"/>
    <property type="project" value="InterPro"/>
</dbReference>
<evidence type="ECO:0000256" key="4">
    <source>
        <dbReference type="ARBA" id="ARBA00022769"/>
    </source>
</evidence>
<evidence type="ECO:0000256" key="1">
    <source>
        <dbReference type="ARBA" id="ARBA00022722"/>
    </source>
</evidence>
<keyword evidence="3" id="KW-0227">DNA damage</keyword>
<evidence type="ECO:0000256" key="6">
    <source>
        <dbReference type="ARBA" id="ARBA00023204"/>
    </source>
</evidence>
<dbReference type="InterPro" id="IPR004601">
    <property type="entry name" value="UvdE"/>
</dbReference>
<feature type="transmembrane region" description="Helical" evidence="7">
    <location>
        <begin position="13"/>
        <end position="30"/>
    </location>
</feature>
<evidence type="ECO:0000256" key="5">
    <source>
        <dbReference type="ARBA" id="ARBA00022801"/>
    </source>
</evidence>
<proteinExistence type="predicted"/>
<dbReference type="GO" id="GO:0009411">
    <property type="term" value="P:response to UV"/>
    <property type="evidence" value="ECO:0007669"/>
    <property type="project" value="InterPro"/>
</dbReference>
<reference evidence="8" key="1">
    <citation type="submission" date="2011-10" db="EMBL/GenBank/DDBJ databases">
        <title>Provirophages and transpovirons: unique mobilome of giant viruses.</title>
        <authorList>
            <person name="Desnues C."/>
            <person name="LaScola B."/>
            <person name="Yutin N."/>
            <person name="Fournous G."/>
            <person name="Koonin E."/>
            <person name="Raoult D."/>
        </authorList>
    </citation>
    <scope>NUCLEOTIDE SEQUENCE</scope>
    <source>
        <strain evidence="8">Mv13-c7</strain>
    </source>
</reference>
<dbReference type="PANTHER" id="PTHR31290:SF5">
    <property type="entry name" value="UV-DAMAGE ENDONUCLEASE"/>
    <property type="match status" value="1"/>
</dbReference>
<organism evidence="8">
    <name type="scientific">Megavirus courdo7</name>
    <dbReference type="NCBI Taxonomy" id="1128135"/>
    <lineage>
        <taxon>Viruses</taxon>
        <taxon>Varidnaviria</taxon>
        <taxon>Bamfordvirae</taxon>
        <taxon>Nucleocytoviricota</taxon>
        <taxon>Megaviricetes</taxon>
        <taxon>Imitervirales</taxon>
        <taxon>Mimiviridae</taxon>
        <taxon>Megamimivirinae</taxon>
        <taxon>Megavirus</taxon>
    </lineage>
</organism>
<evidence type="ECO:0000256" key="7">
    <source>
        <dbReference type="SAM" id="Phobius"/>
    </source>
</evidence>
<sequence length="373" mass="43150">MQLSYVNLINLDIYYLNLLCITIFNLKYLAYQYIHILYIMDQYPIRIGYACISTELRDYGIFTSRTLILKTANTKGIDHVKQLAMDNVDDLLKILIFNEAHGIRFFRISSCVFPHLGNPSLTGSDYGLDFVKDKLKIVGKYAKSCGHRLTMHPGQFCQLGSPNEKVVAQSFIDLTNHAKLLKMLGYTPADNAVLIIHGGGTFGDKAATLTRWEENFLKLPIEVRQYISLENDENGYSITDLLPFCEKLKIPFCVDLFHNRVSNDRVPITKKLMRRIFNTWHVRGMIPKMHISEQQPGLRRGAHSKTINKLPEYVLRLPQMLRSPFDIMLEVKDKEQSVFKMYYKYFDIHTSPTGLVTYTLKPEYNNESKKIEK</sequence>
<protein>
    <submittedName>
        <fullName evidence="8">Putative UV-damage endonuclease</fullName>
    </submittedName>
</protein>
<keyword evidence="2 8" id="KW-0255">Endonuclease</keyword>
<dbReference type="PANTHER" id="PTHR31290">
    <property type="entry name" value="UV-DAMAGE ENDONUCLEASE"/>
    <property type="match status" value="1"/>
</dbReference>
<dbReference type="EMBL" id="JN885990">
    <property type="protein sequence ID" value="AEX61328.1"/>
    <property type="molecule type" value="Genomic_DNA"/>
</dbReference>
<evidence type="ECO:0000256" key="2">
    <source>
        <dbReference type="ARBA" id="ARBA00022759"/>
    </source>
</evidence>
<name>H2EAA5_9VIRU</name>
<gene>
    <name evidence="8" type="ORF">c7_L262</name>
</gene>
<keyword evidence="7" id="KW-1133">Transmembrane helix</keyword>
<keyword evidence="6" id="KW-0234">DNA repair</keyword>
<evidence type="ECO:0000256" key="3">
    <source>
        <dbReference type="ARBA" id="ARBA00022763"/>
    </source>
</evidence>